<accession>A0A9D2YXV9</accession>
<evidence type="ECO:0000256" key="5">
    <source>
        <dbReference type="ARBA" id="ARBA00061299"/>
    </source>
</evidence>
<evidence type="ECO:0000256" key="3">
    <source>
        <dbReference type="ARBA" id="ARBA00022658"/>
    </source>
</evidence>
<dbReference type="Gene3D" id="1.10.418.10">
    <property type="entry name" value="Calponin-like domain"/>
    <property type="match status" value="1"/>
</dbReference>
<feature type="region of interest" description="Disordered" evidence="7">
    <location>
        <begin position="574"/>
        <end position="597"/>
    </location>
</feature>
<dbReference type="OrthoDB" id="10254988at2759"/>
<dbReference type="PANTHER" id="PTHR18947:SF35">
    <property type="entry name" value="COILED-COIL DOMAIN-CONTAINING PROTEIN 88B"/>
    <property type="match status" value="1"/>
</dbReference>
<feature type="compositionally biased region" description="Basic and acidic residues" evidence="7">
    <location>
        <begin position="830"/>
        <end position="850"/>
    </location>
</feature>
<feature type="region of interest" description="Disordered" evidence="7">
    <location>
        <begin position="1038"/>
        <end position="1078"/>
    </location>
</feature>
<evidence type="ECO:0000259" key="8">
    <source>
        <dbReference type="Pfam" id="PF19047"/>
    </source>
</evidence>
<comment type="subcellular location">
    <subcellularLocation>
        <location evidence="1">Cytoplasm</location>
    </subcellularLocation>
</comment>
<feature type="compositionally biased region" description="Gly residues" evidence="7">
    <location>
        <begin position="1532"/>
        <end position="1544"/>
    </location>
</feature>
<dbReference type="GO" id="GO:0051959">
    <property type="term" value="F:dynein light intermediate chain binding"/>
    <property type="evidence" value="ECO:0007669"/>
    <property type="project" value="TreeGrafter"/>
</dbReference>
<feature type="coiled-coil region" evidence="6">
    <location>
        <begin position="1193"/>
        <end position="1423"/>
    </location>
</feature>
<proteinExistence type="inferred from homology"/>
<dbReference type="Proteomes" id="UP000822369">
    <property type="component" value="Chromosome 2"/>
</dbReference>
<dbReference type="OMA" id="ADSCFHH"/>
<evidence type="ECO:0000313" key="9">
    <source>
        <dbReference type="EMBL" id="KAF7228328.1"/>
    </source>
</evidence>
<evidence type="ECO:0000313" key="10">
    <source>
        <dbReference type="Proteomes" id="UP000822369"/>
    </source>
</evidence>
<dbReference type="GO" id="GO:0005737">
    <property type="term" value="C:cytoplasm"/>
    <property type="evidence" value="ECO:0007669"/>
    <property type="project" value="UniProtKB-SubCell"/>
</dbReference>
<evidence type="ECO:0000256" key="7">
    <source>
        <dbReference type="SAM" id="MobiDB-lite"/>
    </source>
</evidence>
<dbReference type="EMBL" id="JAAVVJ010000002">
    <property type="protein sequence ID" value="KAF7228328.1"/>
    <property type="molecule type" value="Genomic_DNA"/>
</dbReference>
<dbReference type="GO" id="GO:0007165">
    <property type="term" value="P:signal transduction"/>
    <property type="evidence" value="ECO:0007669"/>
    <property type="project" value="UniProtKB-ARBA"/>
</dbReference>
<protein>
    <submittedName>
        <fullName evidence="9">Coiled-coil domain containing 88B</fullName>
    </submittedName>
</protein>
<keyword evidence="3" id="KW-0344">Guanine-nucleotide releasing factor</keyword>
<dbReference type="KEGG" id="nfu:107377454"/>
<feature type="compositionally biased region" description="Low complexity" evidence="7">
    <location>
        <begin position="1040"/>
        <end position="1049"/>
    </location>
</feature>
<feature type="region of interest" description="Disordered" evidence="7">
    <location>
        <begin position="815"/>
        <end position="850"/>
    </location>
</feature>
<dbReference type="InterPro" id="IPR043936">
    <property type="entry name" value="HOOK_N"/>
</dbReference>
<comment type="caution">
    <text evidence="9">The sequence shown here is derived from an EMBL/GenBank/DDBJ whole genome shotgun (WGS) entry which is preliminary data.</text>
</comment>
<name>A0A9D2YXV9_NOTFU</name>
<organism evidence="9 10">
    <name type="scientific">Nothobranchius furzeri</name>
    <name type="common">Turquoise killifish</name>
    <dbReference type="NCBI Taxonomy" id="105023"/>
    <lineage>
        <taxon>Eukaryota</taxon>
        <taxon>Metazoa</taxon>
        <taxon>Chordata</taxon>
        <taxon>Craniata</taxon>
        <taxon>Vertebrata</taxon>
        <taxon>Euteleostomi</taxon>
        <taxon>Actinopterygii</taxon>
        <taxon>Neopterygii</taxon>
        <taxon>Teleostei</taxon>
        <taxon>Neoteleostei</taxon>
        <taxon>Acanthomorphata</taxon>
        <taxon>Ovalentaria</taxon>
        <taxon>Atherinomorphae</taxon>
        <taxon>Cyprinodontiformes</taxon>
        <taxon>Nothobranchiidae</taxon>
        <taxon>Nothobranchius</taxon>
    </lineage>
</organism>
<comment type="similarity">
    <text evidence="5">Belongs to the CCDC88 family.</text>
</comment>
<dbReference type="GO" id="GO:0005085">
    <property type="term" value="F:guanyl-nucleotide exchange factor activity"/>
    <property type="evidence" value="ECO:0007669"/>
    <property type="project" value="UniProtKB-KW"/>
</dbReference>
<keyword evidence="2" id="KW-0963">Cytoplasm</keyword>
<dbReference type="RefSeq" id="XP_015802529.3">
    <property type="nucleotide sequence ID" value="XM_015947043.3"/>
</dbReference>
<feature type="compositionally biased region" description="Basic and acidic residues" evidence="7">
    <location>
        <begin position="581"/>
        <end position="597"/>
    </location>
</feature>
<dbReference type="Pfam" id="PF19047">
    <property type="entry name" value="HOOK_N"/>
    <property type="match status" value="1"/>
</dbReference>
<feature type="region of interest" description="Disordered" evidence="7">
    <location>
        <begin position="879"/>
        <end position="904"/>
    </location>
</feature>
<feature type="compositionally biased region" description="Polar residues" evidence="7">
    <location>
        <begin position="1562"/>
        <end position="1571"/>
    </location>
</feature>
<dbReference type="GO" id="GO:0005813">
    <property type="term" value="C:centrosome"/>
    <property type="evidence" value="ECO:0007669"/>
    <property type="project" value="TreeGrafter"/>
</dbReference>
<feature type="compositionally biased region" description="Polar residues" evidence="7">
    <location>
        <begin position="1602"/>
        <end position="1622"/>
    </location>
</feature>
<evidence type="ECO:0000256" key="1">
    <source>
        <dbReference type="ARBA" id="ARBA00004496"/>
    </source>
</evidence>
<feature type="domain" description="HOOK N-terminal" evidence="8">
    <location>
        <begin position="51"/>
        <end position="177"/>
    </location>
</feature>
<evidence type="ECO:0000256" key="2">
    <source>
        <dbReference type="ARBA" id="ARBA00022490"/>
    </source>
</evidence>
<feature type="coiled-coil region" evidence="6">
    <location>
        <begin position="252"/>
        <end position="424"/>
    </location>
</feature>
<keyword evidence="4 6" id="KW-0175">Coiled coil</keyword>
<sequence>MDSDIQEIIEEFMGSALAQWVQLFEDMVGYQNSIQIYSQYMEVNSVSQNARERYTRLTNGIFLNEVMRIIDPNPKVERLYDSERDDHMLRVQNFSILNRHLRAFYQENLQQLILMPLPNVAMLGRDPLTEAAVEELRRLLLLLLGCAVQCEHKETFIQQIQSLDIEIQAAIASCIQQVTQDPRMVLPLQWEELVEAEGADLQLVFSSMAKQIQSLLAQRDTHLERIAALCREQEALGDSTMTPLGGLDDELSQSLTLQLADSKAKLRRLKQQLEDKGDQILDYKQEIHTMEDQLKKIQKENRTLQAEVRGMRALRDELDCVRERAARTEQLQTELQTCKHRLRSLELTRTQLKEQQQLCAALQETKTLLDEQLADARARCSSQRELEKDNLLLRQRLMDVEMERDTERQRVDELLEMNMTLEADLMHRRTSKKSVTAQIVSIHERFLQSELDSDEELHELIVLDQKPLSVEVGEASTLRLLGAEQENAELRRRLEEFQAQQEADSPDAKDELAGLELEHQRTLREFQNLKNENATLKQNLEELLRKLQHLEVKRKEGGVEKLVREEEEEKVVRGVQGSETCRGEGEGRGRVMGEKEKRGQIIGAHREAGVGEEGLHIQQGRRERCDEKIEPKRRGEAEGGLEELLKQEKENELKLEKAATTPISEHLQPLLQDNSEHTHPAACSPSAPEVELLTHQLQEVQEEADHQAKLTQDLHSKLVEQSRKTWEAEQKLMLVEAELQRMKKAAESLLEARRQIEVLQSDNLVMEEELCRLRSQVELHRMQTTVIASLEGERAALERDRDTLRSTVDALRAAQRKSDQSELTSQTLRAEVERQGRSLETSRRREEQLEAELRESTLEAEALVRARDQALLEASRLEQEKEMCQSELDGQRKEGRQRERETARLRQQLESTNLALEHSNQRACALDAEHRRVCQRLSESKELCTQLQDQEKELSSRLSSMEEVKQQLQKEHAEAQATISSLSQDLSSERARTQRLASEVELLNQKLRRSNDALKATTDSLEQSQEKVETLSQQIKKSESLLGSKSELSPTNEMSHLAESPEAGRDRGFCPTRRHTTGETERQLTERVMELEKERAVTVAGKEALLMRLSQSQETCEHLKEQLEALRRHSLSLQDSCTKLQTLNTQLQLEQASLSSQHATVLARSSESEARCAALEAESKVWAREREESVSRMEALRRDHERMTALQQQQEVELEELLEKHSQLRSNYRSLEAQHRELEARYKELLDSKTQLDEREKEIKTERQKMEEEAQSRIERQRELERLREDNERLQAQQKDWLASQAELLAQGSVLRAELSSSQLERTRLEGELSDLRETNQSLDLSSARLTSQYQLLTQLKGNMEEENRHLAEQNQSLLKENRALLEQSLERRDQHYSQQREYQEKLSELRREKQKLVEKIMDQYRVLEPNMQPPASKAKKSNWIADRMKKLIKPRGGVGGGGRALFIAVGSVENLADSNDFTADTHTPKPDPISAPVSPSSVRKALSQPEPDVSIPSVLATRSGSGGRRKLGSRHGWGIGLSRGGSGVSQSFSPGDHKTPPRQLLRSSQNSSTLWEGAVIKRNSHPGAEASSQESINEEERRDSQPSVEDTTSAQDRTTDSSHLN</sequence>
<dbReference type="FunFam" id="1.10.418.10:FF:000035">
    <property type="entry name" value="girdin isoform X1"/>
    <property type="match status" value="1"/>
</dbReference>
<dbReference type="SUPFAM" id="SSF116907">
    <property type="entry name" value="Hook domain"/>
    <property type="match status" value="1"/>
</dbReference>
<dbReference type="PANTHER" id="PTHR18947">
    <property type="entry name" value="HOOK PROTEINS"/>
    <property type="match status" value="1"/>
</dbReference>
<dbReference type="GeneID" id="107377454"/>
<reference evidence="9" key="1">
    <citation type="submission" date="2020-03" db="EMBL/GenBank/DDBJ databases">
        <title>Intra-Species Differences in Population Size shape Life History and Genome Evolution.</title>
        <authorList>
            <person name="Willemsen D."/>
            <person name="Cui R."/>
            <person name="Valenzano D.R."/>
        </authorList>
    </citation>
    <scope>NUCLEOTIDE SEQUENCE</scope>
    <source>
        <strain evidence="9">GRZ</strain>
        <tissue evidence="9">Whole</tissue>
    </source>
</reference>
<dbReference type="GO" id="GO:0008017">
    <property type="term" value="F:microtubule binding"/>
    <property type="evidence" value="ECO:0007669"/>
    <property type="project" value="TreeGrafter"/>
</dbReference>
<evidence type="ECO:0000256" key="4">
    <source>
        <dbReference type="ARBA" id="ARBA00023054"/>
    </source>
</evidence>
<dbReference type="CTD" id="283234"/>
<feature type="coiled-coil region" evidence="6">
    <location>
        <begin position="480"/>
        <end position="553"/>
    </location>
</feature>
<feature type="region of interest" description="Disordered" evidence="7">
    <location>
        <begin position="1476"/>
        <end position="1622"/>
    </location>
</feature>
<dbReference type="GO" id="GO:0030705">
    <property type="term" value="P:cytoskeleton-dependent intracellular transport"/>
    <property type="evidence" value="ECO:0007669"/>
    <property type="project" value="InterPro"/>
</dbReference>
<gene>
    <name evidence="9" type="primary">ccdc88b</name>
    <name evidence="9" type="ORF">G4P62_000401</name>
</gene>
<dbReference type="InterPro" id="IPR036872">
    <property type="entry name" value="CH_dom_sf"/>
</dbReference>
<dbReference type="GO" id="GO:0031122">
    <property type="term" value="P:cytoplasmic microtubule organization"/>
    <property type="evidence" value="ECO:0007669"/>
    <property type="project" value="TreeGrafter"/>
</dbReference>
<evidence type="ECO:0000256" key="6">
    <source>
        <dbReference type="SAM" id="Coils"/>
    </source>
</evidence>
<feature type="coiled-coil region" evidence="6">
    <location>
        <begin position="1102"/>
        <end position="1136"/>
    </location>
</feature>